<sequence>MAIMAQSPDILGERHSSQDVRTQNVMACQAVANIVKSSLEPIGLDKFFLLFFSTESTRSNARKLKLLPVRSSSGHESSCRSGKPSLGSFELKEGVTCSEA</sequence>
<dbReference type="Proteomes" id="UP000092600">
    <property type="component" value="Unassembled WGS sequence"/>
</dbReference>
<accession>A0A199W8M6</accession>
<organism evidence="2 3">
    <name type="scientific">Ananas comosus</name>
    <name type="common">Pineapple</name>
    <name type="synonym">Ananas ananas</name>
    <dbReference type="NCBI Taxonomy" id="4615"/>
    <lineage>
        <taxon>Eukaryota</taxon>
        <taxon>Viridiplantae</taxon>
        <taxon>Streptophyta</taxon>
        <taxon>Embryophyta</taxon>
        <taxon>Tracheophyta</taxon>
        <taxon>Spermatophyta</taxon>
        <taxon>Magnoliopsida</taxon>
        <taxon>Liliopsida</taxon>
        <taxon>Poales</taxon>
        <taxon>Bromeliaceae</taxon>
        <taxon>Bromelioideae</taxon>
        <taxon>Ananas</taxon>
    </lineage>
</organism>
<name>A0A199W8M6_ANACO</name>
<dbReference type="STRING" id="4615.A0A199W8M6"/>
<dbReference type="EMBL" id="LSRQ01000044">
    <property type="protein sequence ID" value="OAY85817.1"/>
    <property type="molecule type" value="Genomic_DNA"/>
</dbReference>
<proteinExistence type="predicted"/>
<protein>
    <submittedName>
        <fullName evidence="2">T-complex protein 1 subunit alpha</fullName>
    </submittedName>
</protein>
<evidence type="ECO:0000256" key="1">
    <source>
        <dbReference type="SAM" id="MobiDB-lite"/>
    </source>
</evidence>
<evidence type="ECO:0000313" key="3">
    <source>
        <dbReference type="Proteomes" id="UP000092600"/>
    </source>
</evidence>
<dbReference type="AlphaFoldDB" id="A0A199W8M6"/>
<dbReference type="Gene3D" id="1.10.560.10">
    <property type="entry name" value="GroEL-like equatorial domain"/>
    <property type="match status" value="1"/>
</dbReference>
<comment type="caution">
    <text evidence="2">The sequence shown here is derived from an EMBL/GenBank/DDBJ whole genome shotgun (WGS) entry which is preliminary data.</text>
</comment>
<gene>
    <name evidence="2" type="ORF">ACMD2_09954</name>
</gene>
<feature type="region of interest" description="Disordered" evidence="1">
    <location>
        <begin position="71"/>
        <end position="100"/>
    </location>
</feature>
<dbReference type="InterPro" id="IPR027413">
    <property type="entry name" value="GROEL-like_equatorial_sf"/>
</dbReference>
<dbReference type="SUPFAM" id="SSF48592">
    <property type="entry name" value="GroEL equatorial domain-like"/>
    <property type="match status" value="1"/>
</dbReference>
<reference evidence="2 3" key="1">
    <citation type="journal article" date="2016" name="DNA Res.">
        <title>The draft genome of MD-2 pineapple using hybrid error correction of long reads.</title>
        <authorList>
            <person name="Redwan R.M."/>
            <person name="Saidin A."/>
            <person name="Kumar S.V."/>
        </authorList>
    </citation>
    <scope>NUCLEOTIDE SEQUENCE [LARGE SCALE GENOMIC DNA]</scope>
    <source>
        <strain evidence="3">cv. MD2</strain>
        <tissue evidence="2">Leaf</tissue>
    </source>
</reference>
<evidence type="ECO:0000313" key="2">
    <source>
        <dbReference type="EMBL" id="OAY85817.1"/>
    </source>
</evidence>
<feature type="compositionally biased region" description="Low complexity" evidence="1">
    <location>
        <begin position="71"/>
        <end position="82"/>
    </location>
</feature>